<dbReference type="GO" id="GO:0030313">
    <property type="term" value="C:cell envelope"/>
    <property type="evidence" value="ECO:0007669"/>
    <property type="project" value="UniProtKB-SubCell"/>
</dbReference>
<feature type="domain" description="Multidrug resistance protein MdtA-like C-terminal permuted SH3" evidence="9">
    <location>
        <begin position="310"/>
        <end position="370"/>
    </location>
</feature>
<dbReference type="PANTHER" id="PTHR30158:SF24">
    <property type="entry name" value="HLYD FAMILY SECRETION PROTEIN"/>
    <property type="match status" value="1"/>
</dbReference>
<gene>
    <name evidence="10" type="ORF">SGN30_25950</name>
</gene>
<evidence type="ECO:0000256" key="4">
    <source>
        <dbReference type="SAM" id="MobiDB-lite"/>
    </source>
</evidence>
<proteinExistence type="inferred from homology"/>
<dbReference type="Pfam" id="PF25876">
    <property type="entry name" value="HH_MFP_RND"/>
    <property type="match status" value="1"/>
</dbReference>
<evidence type="ECO:0000259" key="7">
    <source>
        <dbReference type="Pfam" id="PF25917"/>
    </source>
</evidence>
<feature type="domain" description="Multidrug resistance protein MdtA-like barrel-sandwich hybrid" evidence="7">
    <location>
        <begin position="68"/>
        <end position="211"/>
    </location>
</feature>
<dbReference type="InterPro" id="IPR058625">
    <property type="entry name" value="MdtA-like_BSH"/>
</dbReference>
<evidence type="ECO:0000256" key="5">
    <source>
        <dbReference type="SAM" id="SignalP"/>
    </source>
</evidence>
<evidence type="ECO:0000256" key="3">
    <source>
        <dbReference type="SAM" id="Coils"/>
    </source>
</evidence>
<dbReference type="RefSeq" id="WP_319076389.1">
    <property type="nucleotide sequence ID" value="NZ_JAWWMZ010000014.1"/>
</dbReference>
<protein>
    <submittedName>
        <fullName evidence="10">Efflux RND transporter periplasmic adaptor subunit</fullName>
    </submittedName>
</protein>
<feature type="signal peptide" evidence="5">
    <location>
        <begin position="1"/>
        <end position="25"/>
    </location>
</feature>
<dbReference type="Pfam" id="PF25917">
    <property type="entry name" value="BSH_RND"/>
    <property type="match status" value="1"/>
</dbReference>
<dbReference type="PANTHER" id="PTHR30158">
    <property type="entry name" value="ACRA/E-RELATED COMPONENT OF DRUG EFFLUX TRANSPORTER"/>
    <property type="match status" value="1"/>
</dbReference>
<feature type="domain" description="Multidrug resistance protein MdtA-like alpha-helical hairpin" evidence="6">
    <location>
        <begin position="109"/>
        <end position="178"/>
    </location>
</feature>
<feature type="domain" description="Multidrug resistance protein MdtA-like beta-barrel" evidence="8">
    <location>
        <begin position="215"/>
        <end position="303"/>
    </location>
</feature>
<dbReference type="GO" id="GO:0022857">
    <property type="term" value="F:transmembrane transporter activity"/>
    <property type="evidence" value="ECO:0007669"/>
    <property type="project" value="InterPro"/>
</dbReference>
<dbReference type="Gene3D" id="2.40.50.100">
    <property type="match status" value="1"/>
</dbReference>
<dbReference type="PROSITE" id="PS51257">
    <property type="entry name" value="PROKAR_LIPOPROTEIN"/>
    <property type="match status" value="1"/>
</dbReference>
<dbReference type="EMBL" id="JAWWMZ010000014">
    <property type="protein sequence ID" value="MDX4956870.1"/>
    <property type="molecule type" value="Genomic_DNA"/>
</dbReference>
<evidence type="ECO:0000256" key="2">
    <source>
        <dbReference type="ARBA" id="ARBA00009477"/>
    </source>
</evidence>
<dbReference type="InterPro" id="IPR058626">
    <property type="entry name" value="MdtA-like_b-barrel"/>
</dbReference>
<dbReference type="InterPro" id="IPR058627">
    <property type="entry name" value="MdtA-like_C"/>
</dbReference>
<keyword evidence="5" id="KW-0732">Signal</keyword>
<dbReference type="Gene3D" id="1.10.287.470">
    <property type="entry name" value="Helix hairpin bin"/>
    <property type="match status" value="1"/>
</dbReference>
<dbReference type="InterPro" id="IPR058624">
    <property type="entry name" value="MdtA-like_HH"/>
</dbReference>
<dbReference type="Gene3D" id="2.40.30.170">
    <property type="match status" value="1"/>
</dbReference>
<dbReference type="Proteomes" id="UP001287445">
    <property type="component" value="Unassembled WGS sequence"/>
</dbReference>
<dbReference type="Gene3D" id="2.40.420.20">
    <property type="match status" value="1"/>
</dbReference>
<dbReference type="FunFam" id="2.40.420.20:FF:000001">
    <property type="entry name" value="Efflux RND transporter periplasmic adaptor subunit"/>
    <property type="match status" value="1"/>
</dbReference>
<feature type="coiled-coil region" evidence="3">
    <location>
        <begin position="147"/>
        <end position="176"/>
    </location>
</feature>
<name>A0AAJ2R2E7_DELAC</name>
<comment type="subcellular location">
    <subcellularLocation>
        <location evidence="1">Cell envelope</location>
    </subcellularLocation>
</comment>
<evidence type="ECO:0000313" key="11">
    <source>
        <dbReference type="Proteomes" id="UP001287445"/>
    </source>
</evidence>
<dbReference type="GO" id="GO:0005886">
    <property type="term" value="C:plasma membrane"/>
    <property type="evidence" value="ECO:0007669"/>
    <property type="project" value="TreeGrafter"/>
</dbReference>
<comment type="similarity">
    <text evidence="2">Belongs to the membrane fusion protein (MFP) (TC 8.A.1) family.</text>
</comment>
<feature type="region of interest" description="Disordered" evidence="4">
    <location>
        <begin position="389"/>
        <end position="409"/>
    </location>
</feature>
<keyword evidence="3" id="KW-0175">Coiled coil</keyword>
<evidence type="ECO:0000259" key="6">
    <source>
        <dbReference type="Pfam" id="PF25876"/>
    </source>
</evidence>
<sequence length="409" mass="42415">MSMRLNKRRGLPLAALVLAALAVLAAGCGRNEAPAAAGDALPVVQAVTVQPAPLALSSELPGRIEPVRVAEVRARVAGIVLRRHFEEGADVRAGQVLFQIDPAPLRAALSRAQGQLASAEAALLDARAVVGRNAPLVAQEAVSRQDFEAMQARLQAAQAARQSAQAEVQAAALNLEYATVRAPIAGRIGRALVTEGALVGQGEATPMALVQQLDPVYADFQQPVAEAQRLRAALAEGRLAQTAGKDGTPVSLKVDGTGLQRTGRLMFSDVTVDRGTGQMALRGRFDNRDGMLLPGMYVRVTVGQGVDPAAILVPQRAVQRSTDGQAHVLVVDGQDTLQMRPVQTAAMHGAQWQISAGLKGGERVVVGRMARLQPGARVQVTALSDAAASPTAGLSGTFSASGSSATSSD</sequence>
<feature type="compositionally biased region" description="Low complexity" evidence="4">
    <location>
        <begin position="391"/>
        <end position="409"/>
    </location>
</feature>
<dbReference type="Pfam" id="PF25944">
    <property type="entry name" value="Beta-barrel_RND"/>
    <property type="match status" value="1"/>
</dbReference>
<accession>A0AAJ2R2E7</accession>
<evidence type="ECO:0000313" key="10">
    <source>
        <dbReference type="EMBL" id="MDX4956870.1"/>
    </source>
</evidence>
<dbReference type="Pfam" id="PF25967">
    <property type="entry name" value="RND-MFP_C"/>
    <property type="match status" value="1"/>
</dbReference>
<reference evidence="10" key="1">
    <citation type="submission" date="2023-11" db="EMBL/GenBank/DDBJ databases">
        <title>Identification and selenium tolerance of Delftia acidovorans R3-25.</title>
        <authorList>
            <person name="Zhang S."/>
            <person name="Liu Y."/>
            <person name="Guo Y."/>
        </authorList>
    </citation>
    <scope>NUCLEOTIDE SEQUENCE</scope>
    <source>
        <strain evidence="10">R3-25</strain>
    </source>
</reference>
<evidence type="ECO:0000256" key="1">
    <source>
        <dbReference type="ARBA" id="ARBA00004196"/>
    </source>
</evidence>
<evidence type="ECO:0000259" key="8">
    <source>
        <dbReference type="Pfam" id="PF25944"/>
    </source>
</evidence>
<feature type="chain" id="PRO_5042543407" evidence="5">
    <location>
        <begin position="26"/>
        <end position="409"/>
    </location>
</feature>
<organism evidence="10 11">
    <name type="scientific">Delftia acidovorans</name>
    <name type="common">Pseudomonas acidovorans</name>
    <name type="synonym">Comamonas acidovorans</name>
    <dbReference type="NCBI Taxonomy" id="80866"/>
    <lineage>
        <taxon>Bacteria</taxon>
        <taxon>Pseudomonadati</taxon>
        <taxon>Pseudomonadota</taxon>
        <taxon>Betaproteobacteria</taxon>
        <taxon>Burkholderiales</taxon>
        <taxon>Comamonadaceae</taxon>
        <taxon>Delftia</taxon>
    </lineage>
</organism>
<comment type="caution">
    <text evidence="10">The sequence shown here is derived from an EMBL/GenBank/DDBJ whole genome shotgun (WGS) entry which is preliminary data.</text>
</comment>
<dbReference type="GO" id="GO:0046677">
    <property type="term" value="P:response to antibiotic"/>
    <property type="evidence" value="ECO:0007669"/>
    <property type="project" value="TreeGrafter"/>
</dbReference>
<dbReference type="NCBIfam" id="TIGR01730">
    <property type="entry name" value="RND_mfp"/>
    <property type="match status" value="1"/>
</dbReference>
<evidence type="ECO:0000259" key="9">
    <source>
        <dbReference type="Pfam" id="PF25967"/>
    </source>
</evidence>
<dbReference type="InterPro" id="IPR006143">
    <property type="entry name" value="RND_pump_MFP"/>
</dbReference>
<dbReference type="AlphaFoldDB" id="A0AAJ2R2E7"/>
<dbReference type="SUPFAM" id="SSF111369">
    <property type="entry name" value="HlyD-like secretion proteins"/>
    <property type="match status" value="1"/>
</dbReference>